<reference evidence="3" key="1">
    <citation type="submission" date="2025-08" db="UniProtKB">
        <authorList>
            <consortium name="Ensembl"/>
        </authorList>
    </citation>
    <scope>IDENTIFICATION</scope>
</reference>
<feature type="chain" id="PRO_5034952446" evidence="2">
    <location>
        <begin position="24"/>
        <end position="136"/>
    </location>
</feature>
<keyword evidence="4" id="KW-1185">Reference proteome</keyword>
<dbReference type="AlphaFoldDB" id="A0A8C9N6I6"/>
<protein>
    <submittedName>
        <fullName evidence="3">Uncharacterized protein</fullName>
    </submittedName>
</protein>
<accession>A0A8C9N6I6</accession>
<proteinExistence type="predicted"/>
<dbReference type="GeneTree" id="ENSGT00880000138051"/>
<dbReference type="Proteomes" id="UP000694409">
    <property type="component" value="Unassembled WGS sequence"/>
</dbReference>
<dbReference type="GO" id="GO:0071546">
    <property type="term" value="C:pi-body"/>
    <property type="evidence" value="ECO:0007669"/>
    <property type="project" value="TreeGrafter"/>
</dbReference>
<keyword evidence="2" id="KW-0732">Signal</keyword>
<dbReference type="PANTHER" id="PTHR24157">
    <property type="entry name" value="ANKYRIN REPEAT, SAM AND BASIC LEUCINE ZIPPER DOMAIN-CONTAINING PROTEIN 1"/>
    <property type="match status" value="1"/>
</dbReference>
<evidence type="ECO:0000313" key="3">
    <source>
        <dbReference type="Ensembl" id="ENSSCAP00000012767.1"/>
    </source>
</evidence>
<dbReference type="Pfam" id="PF12796">
    <property type="entry name" value="Ank_2"/>
    <property type="match status" value="1"/>
</dbReference>
<dbReference type="SUPFAM" id="SSF48403">
    <property type="entry name" value="Ankyrin repeat"/>
    <property type="match status" value="1"/>
</dbReference>
<evidence type="ECO:0000256" key="2">
    <source>
        <dbReference type="SAM" id="SignalP"/>
    </source>
</evidence>
<organism evidence="3 4">
    <name type="scientific">Serinus canaria</name>
    <name type="common">Island canary</name>
    <name type="synonym">Fringilla canaria</name>
    <dbReference type="NCBI Taxonomy" id="9135"/>
    <lineage>
        <taxon>Eukaryota</taxon>
        <taxon>Metazoa</taxon>
        <taxon>Chordata</taxon>
        <taxon>Craniata</taxon>
        <taxon>Vertebrata</taxon>
        <taxon>Euteleostomi</taxon>
        <taxon>Archelosauria</taxon>
        <taxon>Archosauria</taxon>
        <taxon>Dinosauria</taxon>
        <taxon>Saurischia</taxon>
        <taxon>Theropoda</taxon>
        <taxon>Coelurosauria</taxon>
        <taxon>Aves</taxon>
        <taxon>Neognathae</taxon>
        <taxon>Neoaves</taxon>
        <taxon>Telluraves</taxon>
        <taxon>Australaves</taxon>
        <taxon>Passeriformes</taxon>
        <taxon>Passeroidea</taxon>
        <taxon>Fringillidae</taxon>
        <taxon>Carduelinae</taxon>
        <taxon>Serinus</taxon>
    </lineage>
</organism>
<dbReference type="PANTHER" id="PTHR24157:SF3">
    <property type="entry name" value="ANKYRIN REPEAT, SAM AND BASIC LEUCINE ZIPPER DOMAIN-CONTAINING PROTEIN 1"/>
    <property type="match status" value="1"/>
</dbReference>
<dbReference type="InterPro" id="IPR002110">
    <property type="entry name" value="Ankyrin_rpt"/>
</dbReference>
<dbReference type="InterPro" id="IPR036770">
    <property type="entry name" value="Ankyrin_rpt-contain_sf"/>
</dbReference>
<reference evidence="3" key="2">
    <citation type="submission" date="2025-09" db="UniProtKB">
        <authorList>
            <consortium name="Ensembl"/>
        </authorList>
    </citation>
    <scope>IDENTIFICATION</scope>
</reference>
<dbReference type="SMART" id="SM00248">
    <property type="entry name" value="ANK"/>
    <property type="match status" value="2"/>
</dbReference>
<feature type="signal peptide" evidence="2">
    <location>
        <begin position="1"/>
        <end position="23"/>
    </location>
</feature>
<keyword evidence="1" id="KW-0040">ANK repeat</keyword>
<dbReference type="PROSITE" id="PS50088">
    <property type="entry name" value="ANK_REPEAT"/>
    <property type="match status" value="1"/>
</dbReference>
<sequence length="136" mass="14551">MLISVCCVCKSAVCLCLITVTSGVCVCSCWEYILSTDMGWTCGSGVQLMIVISSIVTGISIETSFQFGWTPLMCAASVANFAVVRLLLDRGANACFEIDKYTVLMAACTAQASEENILNTVELLLSRNADPNLACR</sequence>
<evidence type="ECO:0000256" key="1">
    <source>
        <dbReference type="PROSITE-ProRule" id="PRU00023"/>
    </source>
</evidence>
<dbReference type="Ensembl" id="ENSSCAT00000014370.1">
    <property type="protein sequence ID" value="ENSSCAP00000012767.1"/>
    <property type="gene ID" value="ENSSCAG00000009534.1"/>
</dbReference>
<dbReference type="PROSITE" id="PS50297">
    <property type="entry name" value="ANK_REP_REGION"/>
    <property type="match status" value="1"/>
</dbReference>
<evidence type="ECO:0000313" key="4">
    <source>
        <dbReference type="Proteomes" id="UP000694409"/>
    </source>
</evidence>
<name>A0A8C9N6I6_SERCA</name>
<dbReference type="Gene3D" id="1.25.40.20">
    <property type="entry name" value="Ankyrin repeat-containing domain"/>
    <property type="match status" value="1"/>
</dbReference>
<feature type="repeat" description="ANK" evidence="1">
    <location>
        <begin position="67"/>
        <end position="93"/>
    </location>
</feature>